<proteinExistence type="predicted"/>
<keyword evidence="2" id="KW-1185">Reference proteome</keyword>
<protein>
    <submittedName>
        <fullName evidence="1">MFS general substrate transporter</fullName>
    </submittedName>
</protein>
<dbReference type="EMBL" id="MU118187">
    <property type="protein sequence ID" value="KAF9643781.1"/>
    <property type="molecule type" value="Genomic_DNA"/>
</dbReference>
<accession>A0ACB6Z2F1</accession>
<gene>
    <name evidence="1" type="ORF">BDM02DRAFT_3103922</name>
</gene>
<organism evidence="1 2">
    <name type="scientific">Thelephora ganbajun</name>
    <name type="common">Ganba fungus</name>
    <dbReference type="NCBI Taxonomy" id="370292"/>
    <lineage>
        <taxon>Eukaryota</taxon>
        <taxon>Fungi</taxon>
        <taxon>Dikarya</taxon>
        <taxon>Basidiomycota</taxon>
        <taxon>Agaricomycotina</taxon>
        <taxon>Agaricomycetes</taxon>
        <taxon>Thelephorales</taxon>
        <taxon>Thelephoraceae</taxon>
        <taxon>Thelephora</taxon>
    </lineage>
</organism>
<sequence length="450" mass="48273">MSTSNTVKADLESDQRVLTSNESATLSILEGRPSEEKEETKVGPAVPTFDTGDDHLDGGLAAWCVVLGSTCAIFSTFGLVNAWGVFQSYYERVLIPETPTSTIAWIGSIQYALVFLPGLITGRLCDLGYFKRTLFIFSVIIVVATVLTAECKKFWQLLLCQGLLTGFSCGMVFGPLPAINSQWFKKRRSLAFGISATGSSLGGTIIPIAASNLIELVGFKWTMRVIALIELFMLAIANLVLRQRVGTPKQTGPFFSWHDFKKPAFNVFIFAGILNFLGLYTFLTYIDLSATRVGISPKFSFYLVSIANAGSGLGRISSGILADRLGALTVIAPLTLLCAVMTYIWPFVTTKGPLIAIGIIYGFCSGAYVSLLPIPVVMMGDMRDAGRRTGISLTCIALGAIAGPPISGAIAQSTGGFKAVGYYAGSCILGAVVLLYFTKYLMVGSLRGKF</sequence>
<reference evidence="1" key="2">
    <citation type="journal article" date="2020" name="Nat. Commun.">
        <title>Large-scale genome sequencing of mycorrhizal fungi provides insights into the early evolution of symbiotic traits.</title>
        <authorList>
            <person name="Miyauchi S."/>
            <person name="Kiss E."/>
            <person name="Kuo A."/>
            <person name="Drula E."/>
            <person name="Kohler A."/>
            <person name="Sanchez-Garcia M."/>
            <person name="Morin E."/>
            <person name="Andreopoulos B."/>
            <person name="Barry K.W."/>
            <person name="Bonito G."/>
            <person name="Buee M."/>
            <person name="Carver A."/>
            <person name="Chen C."/>
            <person name="Cichocki N."/>
            <person name="Clum A."/>
            <person name="Culley D."/>
            <person name="Crous P.W."/>
            <person name="Fauchery L."/>
            <person name="Girlanda M."/>
            <person name="Hayes R.D."/>
            <person name="Keri Z."/>
            <person name="LaButti K."/>
            <person name="Lipzen A."/>
            <person name="Lombard V."/>
            <person name="Magnuson J."/>
            <person name="Maillard F."/>
            <person name="Murat C."/>
            <person name="Nolan M."/>
            <person name="Ohm R.A."/>
            <person name="Pangilinan J."/>
            <person name="Pereira M.F."/>
            <person name="Perotto S."/>
            <person name="Peter M."/>
            <person name="Pfister S."/>
            <person name="Riley R."/>
            <person name="Sitrit Y."/>
            <person name="Stielow J.B."/>
            <person name="Szollosi G."/>
            <person name="Zifcakova L."/>
            <person name="Stursova M."/>
            <person name="Spatafora J.W."/>
            <person name="Tedersoo L."/>
            <person name="Vaario L.M."/>
            <person name="Yamada A."/>
            <person name="Yan M."/>
            <person name="Wang P."/>
            <person name="Xu J."/>
            <person name="Bruns T."/>
            <person name="Baldrian P."/>
            <person name="Vilgalys R."/>
            <person name="Dunand C."/>
            <person name="Henrissat B."/>
            <person name="Grigoriev I.V."/>
            <person name="Hibbett D."/>
            <person name="Nagy L.G."/>
            <person name="Martin F.M."/>
        </authorList>
    </citation>
    <scope>NUCLEOTIDE SEQUENCE</scope>
    <source>
        <strain evidence="1">P2</strain>
    </source>
</reference>
<name>A0ACB6Z2F1_THEGA</name>
<dbReference type="Proteomes" id="UP000886501">
    <property type="component" value="Unassembled WGS sequence"/>
</dbReference>
<comment type="caution">
    <text evidence="1">The sequence shown here is derived from an EMBL/GenBank/DDBJ whole genome shotgun (WGS) entry which is preliminary data.</text>
</comment>
<evidence type="ECO:0000313" key="2">
    <source>
        <dbReference type="Proteomes" id="UP000886501"/>
    </source>
</evidence>
<evidence type="ECO:0000313" key="1">
    <source>
        <dbReference type="EMBL" id="KAF9643781.1"/>
    </source>
</evidence>
<reference evidence="1" key="1">
    <citation type="submission" date="2019-10" db="EMBL/GenBank/DDBJ databases">
        <authorList>
            <consortium name="DOE Joint Genome Institute"/>
            <person name="Kuo A."/>
            <person name="Miyauchi S."/>
            <person name="Kiss E."/>
            <person name="Drula E."/>
            <person name="Kohler A."/>
            <person name="Sanchez-Garcia M."/>
            <person name="Andreopoulos B."/>
            <person name="Barry K.W."/>
            <person name="Bonito G."/>
            <person name="Buee M."/>
            <person name="Carver A."/>
            <person name="Chen C."/>
            <person name="Cichocki N."/>
            <person name="Clum A."/>
            <person name="Culley D."/>
            <person name="Crous P.W."/>
            <person name="Fauchery L."/>
            <person name="Girlanda M."/>
            <person name="Hayes R."/>
            <person name="Keri Z."/>
            <person name="Labutti K."/>
            <person name="Lipzen A."/>
            <person name="Lombard V."/>
            <person name="Magnuson J."/>
            <person name="Maillard F."/>
            <person name="Morin E."/>
            <person name="Murat C."/>
            <person name="Nolan M."/>
            <person name="Ohm R."/>
            <person name="Pangilinan J."/>
            <person name="Pereira M."/>
            <person name="Perotto S."/>
            <person name="Peter M."/>
            <person name="Riley R."/>
            <person name="Sitrit Y."/>
            <person name="Stielow B."/>
            <person name="Szollosi G."/>
            <person name="Zifcakova L."/>
            <person name="Stursova M."/>
            <person name="Spatafora J.W."/>
            <person name="Tedersoo L."/>
            <person name="Vaario L.-M."/>
            <person name="Yamada A."/>
            <person name="Yan M."/>
            <person name="Wang P."/>
            <person name="Xu J."/>
            <person name="Bruns T."/>
            <person name="Baldrian P."/>
            <person name="Vilgalys R."/>
            <person name="Henrissat B."/>
            <person name="Grigoriev I.V."/>
            <person name="Hibbett D."/>
            <person name="Nagy L.G."/>
            <person name="Martin F.M."/>
        </authorList>
    </citation>
    <scope>NUCLEOTIDE SEQUENCE</scope>
    <source>
        <strain evidence="1">P2</strain>
    </source>
</reference>